<evidence type="ECO:0000256" key="1">
    <source>
        <dbReference type="ARBA" id="ARBA00004123"/>
    </source>
</evidence>
<dbReference type="GO" id="GO:0003700">
    <property type="term" value="F:DNA-binding transcription factor activity"/>
    <property type="evidence" value="ECO:0007669"/>
    <property type="project" value="InterPro"/>
</dbReference>
<dbReference type="InterPro" id="IPR036638">
    <property type="entry name" value="HLH_DNA-bd_sf"/>
</dbReference>
<dbReference type="Pfam" id="PF00010">
    <property type="entry name" value="HLH"/>
    <property type="match status" value="1"/>
</dbReference>
<evidence type="ECO:0000256" key="4">
    <source>
        <dbReference type="ARBA" id="ARBA00023242"/>
    </source>
</evidence>
<evidence type="ECO:0000313" key="7">
    <source>
        <dbReference type="EMBL" id="KAH7440702.1"/>
    </source>
</evidence>
<dbReference type="GO" id="GO:0046983">
    <property type="term" value="F:protein dimerization activity"/>
    <property type="evidence" value="ECO:0007669"/>
    <property type="project" value="InterPro"/>
</dbReference>
<dbReference type="AlphaFoldDB" id="A0A8T2UZU1"/>
<organism evidence="7 8">
    <name type="scientific">Ceratopteris richardii</name>
    <name type="common">Triangle waterfern</name>
    <dbReference type="NCBI Taxonomy" id="49495"/>
    <lineage>
        <taxon>Eukaryota</taxon>
        <taxon>Viridiplantae</taxon>
        <taxon>Streptophyta</taxon>
        <taxon>Embryophyta</taxon>
        <taxon>Tracheophyta</taxon>
        <taxon>Polypodiopsida</taxon>
        <taxon>Polypodiidae</taxon>
        <taxon>Polypodiales</taxon>
        <taxon>Pteridineae</taxon>
        <taxon>Pteridaceae</taxon>
        <taxon>Parkerioideae</taxon>
        <taxon>Ceratopteris</taxon>
    </lineage>
</organism>
<dbReference type="SUPFAM" id="SSF47459">
    <property type="entry name" value="HLH, helix-loop-helix DNA-binding domain"/>
    <property type="match status" value="1"/>
</dbReference>
<gene>
    <name evidence="7" type="ORF">KP509_03G006900</name>
</gene>
<name>A0A8T2UZU1_CERRI</name>
<sequence>MAISSSAHWSKFLSSCNSSLSGSSSPGLTRQGSMLGLKTCQLSAPTNVINAYAELQRLGDLRSGSSRRLQNADYGPPSRRSTSSFGQIRNEDFFTNLGQEAELCLGDPDCACNNSKQLDRKYDGIAMPWSSPRHRSLGMPLAAKDLFDVYGELTSDDVDLLPLPGLLTPPSVYAEDPYTPQVQVLTASKAFKVSSPETSAGSCKSSVTVSDYLGLPPDLLDLDVNDNLGDANTRLITPARSELDRGEGMHRSCTTHARYGKETDDFSDSLAGMWSNTTVHAGMEHMLLSTDNLSSVFNVYPQNFNEFYSSEETCFEAGGYESAQLIIDDLECLVESMKQASDDGSKAGKSAHILSHGAEGPHLMQSGRSTVVEAMQTDKQPFSALVGSQIGEKQGTMTDFSALDVGSHVKKNYGSVGLKRPFSVLDIHRMTSPAPFAAVHSSGSNVWRTEPNAMGLPTSAENCEEQNRESSSVYMSGKDPMRAGVSYQQEHATATDDETMLKPPPIKVRRKHGMAMDPQSIAARTRRERFSDRIRILQNLVPNAERLDTVAMLGQTLEYVRFLQHQVWQLYHGNPPASPNSVCEKWKGFVEAEYAAIG</sequence>
<feature type="domain" description="BHLH" evidence="6">
    <location>
        <begin position="514"/>
        <end position="563"/>
    </location>
</feature>
<accession>A0A8T2UZU1</accession>
<evidence type="ECO:0000259" key="6">
    <source>
        <dbReference type="PROSITE" id="PS50888"/>
    </source>
</evidence>
<evidence type="ECO:0000256" key="2">
    <source>
        <dbReference type="ARBA" id="ARBA00023015"/>
    </source>
</evidence>
<evidence type="ECO:0000313" key="8">
    <source>
        <dbReference type="Proteomes" id="UP000825935"/>
    </source>
</evidence>
<dbReference type="EMBL" id="CM035408">
    <property type="protein sequence ID" value="KAH7440702.1"/>
    <property type="molecule type" value="Genomic_DNA"/>
</dbReference>
<evidence type="ECO:0000256" key="5">
    <source>
        <dbReference type="SAM" id="MobiDB-lite"/>
    </source>
</evidence>
<dbReference type="OrthoDB" id="2017571at2759"/>
<dbReference type="Gene3D" id="4.10.280.10">
    <property type="entry name" value="Helix-loop-helix DNA-binding domain"/>
    <property type="match status" value="1"/>
</dbReference>
<dbReference type="Proteomes" id="UP000825935">
    <property type="component" value="Chromosome 3"/>
</dbReference>
<feature type="region of interest" description="Disordered" evidence="5">
    <location>
        <begin position="66"/>
        <end position="85"/>
    </location>
</feature>
<dbReference type="GO" id="GO:0005634">
    <property type="term" value="C:nucleus"/>
    <property type="evidence" value="ECO:0007669"/>
    <property type="project" value="UniProtKB-SubCell"/>
</dbReference>
<dbReference type="PANTHER" id="PTHR45914">
    <property type="entry name" value="TRANSCRIPTION FACTOR HEC3-RELATED"/>
    <property type="match status" value="1"/>
</dbReference>
<protein>
    <recommendedName>
        <fullName evidence="6">BHLH domain-containing protein</fullName>
    </recommendedName>
</protein>
<reference evidence="7" key="1">
    <citation type="submission" date="2021-08" db="EMBL/GenBank/DDBJ databases">
        <title>WGS assembly of Ceratopteris richardii.</title>
        <authorList>
            <person name="Marchant D.B."/>
            <person name="Chen G."/>
            <person name="Jenkins J."/>
            <person name="Shu S."/>
            <person name="Leebens-Mack J."/>
            <person name="Grimwood J."/>
            <person name="Schmutz J."/>
            <person name="Soltis P."/>
            <person name="Soltis D."/>
            <person name="Chen Z.-H."/>
        </authorList>
    </citation>
    <scope>NUCLEOTIDE SEQUENCE</scope>
    <source>
        <strain evidence="7">Whitten #5841</strain>
        <tissue evidence="7">Leaf</tissue>
    </source>
</reference>
<comment type="subcellular location">
    <subcellularLocation>
        <location evidence="1">Nucleus</location>
    </subcellularLocation>
</comment>
<dbReference type="SMART" id="SM00353">
    <property type="entry name" value="HLH"/>
    <property type="match status" value="1"/>
</dbReference>
<dbReference type="PANTHER" id="PTHR45914:SF12">
    <property type="entry name" value="TRANSCRIPTION FACTOR BHLH87"/>
    <property type="match status" value="1"/>
</dbReference>
<keyword evidence="2" id="KW-0805">Transcription regulation</keyword>
<keyword evidence="8" id="KW-1185">Reference proteome</keyword>
<dbReference type="InterPro" id="IPR011598">
    <property type="entry name" value="bHLH_dom"/>
</dbReference>
<comment type="caution">
    <text evidence="7">The sequence shown here is derived from an EMBL/GenBank/DDBJ whole genome shotgun (WGS) entry which is preliminary data.</text>
</comment>
<dbReference type="PROSITE" id="PS50888">
    <property type="entry name" value="BHLH"/>
    <property type="match status" value="1"/>
</dbReference>
<proteinExistence type="predicted"/>
<dbReference type="InterPro" id="IPR045843">
    <property type="entry name" value="IND-like"/>
</dbReference>
<keyword evidence="3" id="KW-0804">Transcription</keyword>
<keyword evidence="4" id="KW-0539">Nucleus</keyword>
<evidence type="ECO:0000256" key="3">
    <source>
        <dbReference type="ARBA" id="ARBA00023163"/>
    </source>
</evidence>